<name>A0A1U7JK34_9HYPH</name>
<proteinExistence type="predicted"/>
<dbReference type="Gene3D" id="1.10.490.10">
    <property type="entry name" value="Globins"/>
    <property type="match status" value="1"/>
</dbReference>
<organism evidence="2 3">
    <name type="scientific">Pseudovibrio exalbescens</name>
    <dbReference type="NCBI Taxonomy" id="197461"/>
    <lineage>
        <taxon>Bacteria</taxon>
        <taxon>Pseudomonadati</taxon>
        <taxon>Pseudomonadota</taxon>
        <taxon>Alphaproteobacteria</taxon>
        <taxon>Hyphomicrobiales</taxon>
        <taxon>Stappiaceae</taxon>
        <taxon>Pseudovibrio</taxon>
    </lineage>
</organism>
<dbReference type="InterPro" id="IPR012292">
    <property type="entry name" value="Globin/Proto"/>
</dbReference>
<dbReference type="InterPro" id="IPR044398">
    <property type="entry name" value="Globin-sensor_dom"/>
</dbReference>
<dbReference type="Pfam" id="PF11563">
    <property type="entry name" value="Protoglobin"/>
    <property type="match status" value="1"/>
</dbReference>
<dbReference type="InterPro" id="IPR039379">
    <property type="entry name" value="Protoglobin_sensor_dom"/>
</dbReference>
<dbReference type="InterPro" id="IPR009050">
    <property type="entry name" value="Globin-like_sf"/>
</dbReference>
<dbReference type="CDD" id="cd01068">
    <property type="entry name" value="globin_sensor"/>
    <property type="match status" value="1"/>
</dbReference>
<sequence length="162" mass="18267">MQHYKSLDSVLANVETFLQINADTMAVAERAWRCLEPEMEGILRQFHSRAAEVPGLQSRSEEELRKLMKLQKEKTCLLLTDRLGEQYVQTAMRFALSFRERQLPLGWYIASSMAIAEIIGQRLKSHPNLSESDVLSLNNAVLKLVAVDISIASTAYTAALLD</sequence>
<dbReference type="Proteomes" id="UP000185783">
    <property type="component" value="Unassembled WGS sequence"/>
</dbReference>
<dbReference type="STRING" id="197461.A3843_04745"/>
<dbReference type="AlphaFoldDB" id="A0A1U7JK34"/>
<evidence type="ECO:0000313" key="3">
    <source>
        <dbReference type="Proteomes" id="UP000185783"/>
    </source>
</evidence>
<protein>
    <recommendedName>
        <fullName evidence="1">Globin-sensor domain-containing protein</fullName>
    </recommendedName>
</protein>
<accession>A0A1U7JK34</accession>
<comment type="caution">
    <text evidence="2">The sequence shown here is derived from an EMBL/GenBank/DDBJ whole genome shotgun (WGS) entry which is preliminary data.</text>
</comment>
<keyword evidence="3" id="KW-1185">Reference proteome</keyword>
<evidence type="ECO:0000259" key="1">
    <source>
        <dbReference type="Pfam" id="PF11563"/>
    </source>
</evidence>
<feature type="domain" description="Globin-sensor" evidence="1">
    <location>
        <begin position="11"/>
        <end position="159"/>
    </location>
</feature>
<dbReference type="EMBL" id="LVVZ01000007">
    <property type="protein sequence ID" value="OKL45065.1"/>
    <property type="molecule type" value="Genomic_DNA"/>
</dbReference>
<gene>
    <name evidence="2" type="ORF">A3843_04745</name>
</gene>
<evidence type="ECO:0000313" key="2">
    <source>
        <dbReference type="EMBL" id="OKL45065.1"/>
    </source>
</evidence>
<dbReference type="SUPFAM" id="SSF46458">
    <property type="entry name" value="Globin-like"/>
    <property type="match status" value="1"/>
</dbReference>
<reference evidence="2 3" key="1">
    <citation type="submission" date="2016-03" db="EMBL/GenBank/DDBJ databases">
        <title>Genome sequence of Nesiotobacter sp. nov., a moderately halophilic alphaproteobacterium isolated from the Yellow Sea, China.</title>
        <authorList>
            <person name="Zhang G."/>
            <person name="Zhang R."/>
        </authorList>
    </citation>
    <scope>NUCLEOTIDE SEQUENCE [LARGE SCALE GENOMIC DNA]</scope>
    <source>
        <strain evidence="2 3">WB1-6</strain>
    </source>
</reference>
<dbReference type="GO" id="GO:0019825">
    <property type="term" value="F:oxygen binding"/>
    <property type="evidence" value="ECO:0007669"/>
    <property type="project" value="InterPro"/>
</dbReference>
<dbReference type="GO" id="GO:0020037">
    <property type="term" value="F:heme binding"/>
    <property type="evidence" value="ECO:0007669"/>
    <property type="project" value="InterPro"/>
</dbReference>